<protein>
    <submittedName>
        <fullName evidence="8">Unannotated protein</fullName>
    </submittedName>
</protein>
<comment type="catalytic activity">
    <reaction evidence="6">
        <text>4 Fe(II)-[cytochrome c] + O2 + 8 H(+)(in) = 4 Fe(III)-[cytochrome c] + 2 H2O + 4 H(+)(out)</text>
        <dbReference type="Rhea" id="RHEA:11436"/>
        <dbReference type="Rhea" id="RHEA-COMP:10350"/>
        <dbReference type="Rhea" id="RHEA-COMP:14399"/>
        <dbReference type="ChEBI" id="CHEBI:15377"/>
        <dbReference type="ChEBI" id="CHEBI:15378"/>
        <dbReference type="ChEBI" id="CHEBI:15379"/>
        <dbReference type="ChEBI" id="CHEBI:29033"/>
        <dbReference type="ChEBI" id="CHEBI:29034"/>
        <dbReference type="EC" id="7.1.1.9"/>
    </reaction>
</comment>
<sequence length="125" mass="13729">MFYALASAGYTVWNIATTGEVEIIGTAAMAMLVFLAGLIAFYLQKAFKSQGPVPEDNPSANIEDGDGEIGFFNAFSWWPMFLGLFAAMSFASLAIGWWLFFIAVPLALIAVFGFVFENYRGQYAH</sequence>
<accession>A0A6J7KN67</accession>
<feature type="transmembrane region" description="Helical" evidence="7">
    <location>
        <begin position="23"/>
        <end position="43"/>
    </location>
</feature>
<evidence type="ECO:0000256" key="7">
    <source>
        <dbReference type="SAM" id="Phobius"/>
    </source>
</evidence>
<keyword evidence="3 7" id="KW-0812">Transmembrane</keyword>
<evidence type="ECO:0000256" key="6">
    <source>
        <dbReference type="ARBA" id="ARBA00047816"/>
    </source>
</evidence>
<evidence type="ECO:0000256" key="3">
    <source>
        <dbReference type="ARBA" id="ARBA00022692"/>
    </source>
</evidence>
<organism evidence="8">
    <name type="scientific">freshwater metagenome</name>
    <dbReference type="NCBI Taxonomy" id="449393"/>
    <lineage>
        <taxon>unclassified sequences</taxon>
        <taxon>metagenomes</taxon>
        <taxon>ecological metagenomes</taxon>
    </lineage>
</organism>
<dbReference type="AlphaFoldDB" id="A0A6J7KN67"/>
<dbReference type="EMBL" id="CAFBNO010000038">
    <property type="protein sequence ID" value="CAB4957336.1"/>
    <property type="molecule type" value="Genomic_DNA"/>
</dbReference>
<keyword evidence="4 7" id="KW-1133">Transmembrane helix</keyword>
<keyword evidence="2" id="KW-1003">Cell membrane</keyword>
<keyword evidence="5 7" id="KW-0472">Membrane</keyword>
<feature type="transmembrane region" description="Helical" evidence="7">
    <location>
        <begin position="97"/>
        <end position="116"/>
    </location>
</feature>
<dbReference type="InterPro" id="IPR021050">
    <property type="entry name" value="Cyt_c_oxidase_su4_actinobac"/>
</dbReference>
<dbReference type="GO" id="GO:0005886">
    <property type="term" value="C:plasma membrane"/>
    <property type="evidence" value="ECO:0007669"/>
    <property type="project" value="UniProtKB-SubCell"/>
</dbReference>
<name>A0A6J7KN67_9ZZZZ</name>
<dbReference type="Pfam" id="PF12270">
    <property type="entry name" value="Cyt_c_ox_IV"/>
    <property type="match status" value="1"/>
</dbReference>
<evidence type="ECO:0000256" key="2">
    <source>
        <dbReference type="ARBA" id="ARBA00022475"/>
    </source>
</evidence>
<reference evidence="8" key="1">
    <citation type="submission" date="2020-05" db="EMBL/GenBank/DDBJ databases">
        <authorList>
            <person name="Chiriac C."/>
            <person name="Salcher M."/>
            <person name="Ghai R."/>
            <person name="Kavagutti S V."/>
        </authorList>
    </citation>
    <scope>NUCLEOTIDE SEQUENCE</scope>
</reference>
<gene>
    <name evidence="8" type="ORF">UFOPK3837_00835</name>
</gene>
<comment type="subcellular location">
    <subcellularLocation>
        <location evidence="1">Cell membrane</location>
        <topology evidence="1">Multi-pass membrane protein</topology>
    </subcellularLocation>
</comment>
<evidence type="ECO:0000256" key="4">
    <source>
        <dbReference type="ARBA" id="ARBA00022989"/>
    </source>
</evidence>
<dbReference type="GO" id="GO:0022900">
    <property type="term" value="P:electron transport chain"/>
    <property type="evidence" value="ECO:0007669"/>
    <property type="project" value="InterPro"/>
</dbReference>
<evidence type="ECO:0000256" key="5">
    <source>
        <dbReference type="ARBA" id="ARBA00023136"/>
    </source>
</evidence>
<dbReference type="GO" id="GO:0004129">
    <property type="term" value="F:cytochrome-c oxidase activity"/>
    <property type="evidence" value="ECO:0007669"/>
    <property type="project" value="UniProtKB-EC"/>
</dbReference>
<evidence type="ECO:0000256" key="1">
    <source>
        <dbReference type="ARBA" id="ARBA00004651"/>
    </source>
</evidence>
<proteinExistence type="predicted"/>
<evidence type="ECO:0000313" key="8">
    <source>
        <dbReference type="EMBL" id="CAB4957336.1"/>
    </source>
</evidence>